<dbReference type="EMBL" id="JABFAI010000027">
    <property type="protein sequence ID" value="KAF4960038.1"/>
    <property type="molecule type" value="Genomic_DNA"/>
</dbReference>
<dbReference type="OrthoDB" id="5090998at2759"/>
<protein>
    <submittedName>
        <fullName evidence="2">Uncharacterized protein</fullName>
    </submittedName>
</protein>
<dbReference type="Proteomes" id="UP000604273">
    <property type="component" value="Unassembled WGS sequence"/>
</dbReference>
<evidence type="ECO:0000313" key="2">
    <source>
        <dbReference type="EMBL" id="KAF4960038.1"/>
    </source>
</evidence>
<sequence>MDDDMIDMATPDGNISSNDQSLVSGPDMQMDAVDNDNRPRHTRSTPPGSHESYLDSIPNRADEDRRENNTPSHERPQNEPHSEERTDPVTAQLPTRQEIYNWVEEEGLDERERLARRIVYILTAGLVSCPADQHKDQDASHLATCCHHLHLRETWAGSSNRAGGLSFAEQQEPSRQFGLDRKIRPLDALFTGLPRNKLPSPSRLEAQFVGWKEDKDWSGAEVCLHRDDVPQRKLAPAVHDVDSFLHITKDPHSLRGPLNICTTPQPTLILKKSIHVSVPIRVGEKMKQVPIYQIPHIVLAHQRPRTVFMFFPRLYNEERSKKGPVHLQDEQYRLFFNGFIKPSIEQIGPHFVHHLPTSWDATMAASRINIESSGSAAVRGAAVEVPYSEANLPRLWNVMQEALDRADRDMAADGLRPGGSRSVGDTEDASRLWQFGDPIFVCSYKDTKLWHQSPSSSISGVLGDFRAQCGIVSLEQEPAASTHSGSPADGNSRTESTPLRQTQLIDVASELLSRRPGHTALARRCCQYNTLRFLYGQSGEALLGRTAPQAEDEADSGWGDEAGLGQEDEEGDGESDCGGDTQDPGGRAGEEEQAAGEGWKPPRIPRAITTEYPVHMLRDSICITSEPRRTNSISRNGVSYVQSYTVVEGNFNVAGVWAFSHDNIFNLAHSEDAWAATARAGHIKSDREAAERSLSQSIERVASNLEDSSRGYGWRIELRITTTLAAQLRPAEEAWWQLVKRVNQLPDQPGAVAVTPDRDAFYLLRAADFNAFVRQNIDKHLRLMDYIMSYWRREPRTPQSAASLYAIVTLSLRQFINHQGHALARILYAPLTAPAGGKIGLDMTRSREQRGFAFFPRGVVDWHELRLFDWSTELLQVPQLVIKKRWLEEASLRQSRHLIDQVIGLALSNDIHTREQAEDVLGILSQLLIRSYKEAAYRALFPAKRKRERVADIDTVEFTLAGIRAASEAIQERQCNPPGNLRYRMKHVSLYFTWAFTLADSEFNRKHIESQHFRVEATRAIKEFEQSSHSPFITAQRFLCVLYYRFSQQVLCFPNPDLTNGVMSVTAKDHSRTVICTEIIDPDRTAVPDDARLTDTVAKVVKEQTPGLHPKPNIYPPHVICSIQQIRRYLRLPEMVRGSGGVREAAVAHS</sequence>
<reference evidence="2" key="1">
    <citation type="journal article" date="2020" name="BMC Genomics">
        <title>Correction to: Identification and distribution of gene clusters required for synthesis of sphingolipid metabolism inhibitors in diverse species of the filamentous fungus Fusarium.</title>
        <authorList>
            <person name="Kim H.S."/>
            <person name="Lohmar J.M."/>
            <person name="Busman M."/>
            <person name="Brown D.W."/>
            <person name="Naumann T.A."/>
            <person name="Divon H.H."/>
            <person name="Lysoe E."/>
            <person name="Uhlig S."/>
            <person name="Proctor R.H."/>
        </authorList>
    </citation>
    <scope>NUCLEOTIDE SEQUENCE</scope>
    <source>
        <strain evidence="2">NRRL 45417</strain>
    </source>
</reference>
<gene>
    <name evidence="2" type="ORF">FGADI_1241</name>
</gene>
<comment type="caution">
    <text evidence="2">The sequence shown here is derived from an EMBL/GenBank/DDBJ whole genome shotgun (WGS) entry which is preliminary data.</text>
</comment>
<evidence type="ECO:0000313" key="3">
    <source>
        <dbReference type="Proteomes" id="UP000604273"/>
    </source>
</evidence>
<evidence type="ECO:0000256" key="1">
    <source>
        <dbReference type="SAM" id="MobiDB-lite"/>
    </source>
</evidence>
<feature type="region of interest" description="Disordered" evidence="1">
    <location>
        <begin position="545"/>
        <end position="604"/>
    </location>
</feature>
<name>A0A8H4TLF0_9HYPO</name>
<feature type="compositionally biased region" description="Acidic residues" evidence="1">
    <location>
        <begin position="566"/>
        <end position="577"/>
    </location>
</feature>
<feature type="compositionally biased region" description="Polar residues" evidence="1">
    <location>
        <begin position="13"/>
        <end position="23"/>
    </location>
</feature>
<organism evidence="2 3">
    <name type="scientific">Fusarium gaditjirri</name>
    <dbReference type="NCBI Taxonomy" id="282569"/>
    <lineage>
        <taxon>Eukaryota</taxon>
        <taxon>Fungi</taxon>
        <taxon>Dikarya</taxon>
        <taxon>Ascomycota</taxon>
        <taxon>Pezizomycotina</taxon>
        <taxon>Sordariomycetes</taxon>
        <taxon>Hypocreomycetidae</taxon>
        <taxon>Hypocreales</taxon>
        <taxon>Nectriaceae</taxon>
        <taxon>Fusarium</taxon>
        <taxon>Fusarium nisikadoi species complex</taxon>
    </lineage>
</organism>
<feature type="compositionally biased region" description="Basic and acidic residues" evidence="1">
    <location>
        <begin position="60"/>
        <end position="87"/>
    </location>
</feature>
<feature type="region of interest" description="Disordered" evidence="1">
    <location>
        <begin position="1"/>
        <end position="93"/>
    </location>
</feature>
<proteinExistence type="predicted"/>
<accession>A0A8H4TLF0</accession>
<feature type="region of interest" description="Disordered" evidence="1">
    <location>
        <begin position="477"/>
        <end position="501"/>
    </location>
</feature>
<keyword evidence="3" id="KW-1185">Reference proteome</keyword>
<reference evidence="2" key="2">
    <citation type="submission" date="2020-05" db="EMBL/GenBank/DDBJ databases">
        <authorList>
            <person name="Kim H.-S."/>
            <person name="Proctor R.H."/>
            <person name="Brown D.W."/>
        </authorList>
    </citation>
    <scope>NUCLEOTIDE SEQUENCE</scope>
    <source>
        <strain evidence="2">NRRL 45417</strain>
    </source>
</reference>
<feature type="compositionally biased region" description="Polar residues" evidence="1">
    <location>
        <begin position="479"/>
        <end position="501"/>
    </location>
</feature>
<dbReference type="AlphaFoldDB" id="A0A8H4TLF0"/>